<dbReference type="Pfam" id="PF03848">
    <property type="entry name" value="TehB"/>
    <property type="match status" value="1"/>
</dbReference>
<dbReference type="Proteomes" id="UP000594688">
    <property type="component" value="Chromosome"/>
</dbReference>
<evidence type="ECO:0000313" key="3">
    <source>
        <dbReference type="EMBL" id="QPJ61072.1"/>
    </source>
</evidence>
<dbReference type="InterPro" id="IPR015985">
    <property type="entry name" value="TehB-like_dom"/>
</dbReference>
<evidence type="ECO:0000256" key="1">
    <source>
        <dbReference type="ARBA" id="ARBA00022679"/>
    </source>
</evidence>
<proteinExistence type="predicted"/>
<organism evidence="3 4">
    <name type="scientific">Candidatus Nitronauta litoralis</name>
    <dbReference type="NCBI Taxonomy" id="2705533"/>
    <lineage>
        <taxon>Bacteria</taxon>
        <taxon>Pseudomonadati</taxon>
        <taxon>Nitrospinota/Tectimicrobiota group</taxon>
        <taxon>Nitrospinota</taxon>
        <taxon>Nitrospinia</taxon>
        <taxon>Nitrospinales</taxon>
        <taxon>Nitrospinaceae</taxon>
        <taxon>Candidatus Nitronauta</taxon>
    </lineage>
</organism>
<dbReference type="KEGG" id="nli:G3M70_03870"/>
<dbReference type="PANTHER" id="PTHR43861">
    <property type="entry name" value="TRANS-ACONITATE 2-METHYLTRANSFERASE-RELATED"/>
    <property type="match status" value="1"/>
</dbReference>
<dbReference type="InterPro" id="IPR029063">
    <property type="entry name" value="SAM-dependent_MTases_sf"/>
</dbReference>
<name>A0A7T0BV92_9BACT</name>
<keyword evidence="1 3" id="KW-0808">Transferase</keyword>
<dbReference type="Gene3D" id="3.40.50.150">
    <property type="entry name" value="Vaccinia Virus protein VP39"/>
    <property type="match status" value="1"/>
</dbReference>
<dbReference type="CDD" id="cd02440">
    <property type="entry name" value="AdoMet_MTases"/>
    <property type="match status" value="1"/>
</dbReference>
<dbReference type="GO" id="GO:0032259">
    <property type="term" value="P:methylation"/>
    <property type="evidence" value="ECO:0007669"/>
    <property type="project" value="UniProtKB-KW"/>
</dbReference>
<evidence type="ECO:0000259" key="2">
    <source>
        <dbReference type="Pfam" id="PF03848"/>
    </source>
</evidence>
<sequence length="215" mass="24818">MIRPRFNSVRRTVILIFTSLFCLSIALPVIASPSDQERWDSKYENEVYIFGTEPISFIRDNLKLLPKGKVLDIAMGEGRNGVYLAANGFEVEGIDISEVGLKKAHKLAAQNNTRIATRVVDLENAQLEKDKYDVVLCTYYMQRNLIPQMKAAVKKGGMVVFETYNEDYLKYRKFNPEWVLKHNELLELFKDFKIIRYQAFDDGTEAYSSIIAQRQ</sequence>
<accession>A0A7T0BV92</accession>
<keyword evidence="3" id="KW-0489">Methyltransferase</keyword>
<gene>
    <name evidence="3" type="ORF">G3M70_03870</name>
</gene>
<feature type="domain" description="Tellurite resistance methyltransferase TehB-like" evidence="2">
    <location>
        <begin position="56"/>
        <end position="198"/>
    </location>
</feature>
<dbReference type="AlphaFoldDB" id="A0A7T0BV92"/>
<dbReference type="PANTHER" id="PTHR43861:SF3">
    <property type="entry name" value="PUTATIVE (AFU_ORTHOLOGUE AFUA_2G14390)-RELATED"/>
    <property type="match status" value="1"/>
</dbReference>
<protein>
    <submittedName>
        <fullName evidence="3">Methyltransferase domain-containing protein</fullName>
    </submittedName>
</protein>
<evidence type="ECO:0000313" key="4">
    <source>
        <dbReference type="Proteomes" id="UP000594688"/>
    </source>
</evidence>
<dbReference type="SUPFAM" id="SSF53335">
    <property type="entry name" value="S-adenosyl-L-methionine-dependent methyltransferases"/>
    <property type="match status" value="1"/>
</dbReference>
<dbReference type="GO" id="GO:0008168">
    <property type="term" value="F:methyltransferase activity"/>
    <property type="evidence" value="ECO:0007669"/>
    <property type="project" value="UniProtKB-KW"/>
</dbReference>
<dbReference type="EMBL" id="CP048685">
    <property type="protein sequence ID" value="QPJ61072.1"/>
    <property type="molecule type" value="Genomic_DNA"/>
</dbReference>
<reference evidence="3 4" key="1">
    <citation type="submission" date="2020-02" db="EMBL/GenBank/DDBJ databases">
        <title>Genomic and physiological characterization of two novel Nitrospinaceae genera.</title>
        <authorList>
            <person name="Mueller A.J."/>
            <person name="Jung M.-Y."/>
            <person name="Strachan C.R."/>
            <person name="Herbold C.W."/>
            <person name="Kirkegaard R.H."/>
            <person name="Daims H."/>
        </authorList>
    </citation>
    <scope>NUCLEOTIDE SEQUENCE [LARGE SCALE GENOMIC DNA]</scope>
    <source>
        <strain evidence="3">EB</strain>
    </source>
</reference>